<feature type="region of interest" description="Disordered" evidence="1">
    <location>
        <begin position="67"/>
        <end position="92"/>
    </location>
</feature>
<evidence type="ECO:0000313" key="2">
    <source>
        <dbReference type="EMBL" id="ASA22043.1"/>
    </source>
</evidence>
<organism evidence="2 3">
    <name type="scientific">Paenibacillus donghaensis</name>
    <dbReference type="NCBI Taxonomy" id="414771"/>
    <lineage>
        <taxon>Bacteria</taxon>
        <taxon>Bacillati</taxon>
        <taxon>Bacillota</taxon>
        <taxon>Bacilli</taxon>
        <taxon>Bacillales</taxon>
        <taxon>Paenibacillaceae</taxon>
        <taxon>Paenibacillus</taxon>
    </lineage>
</organism>
<keyword evidence="3" id="KW-1185">Reference proteome</keyword>
<name>A0A2Z2KFU1_9BACL</name>
<evidence type="ECO:0000256" key="1">
    <source>
        <dbReference type="SAM" id="MobiDB-lite"/>
    </source>
</evidence>
<accession>A0A2Z2KFU1</accession>
<sequence>MTIIIRSTVKCPYPNCGHTGDVITNLHCRTAHDMERKELFGRYGKPTGVGYDTTAAKKNLEGHVTGQRLNIGYPSDSANAKDRRATRKREGR</sequence>
<proteinExistence type="predicted"/>
<dbReference type="KEGG" id="pdh:B9T62_15425"/>
<dbReference type="AlphaFoldDB" id="A0A2Z2KFU1"/>
<dbReference type="EMBL" id="CP021780">
    <property type="protein sequence ID" value="ASA22043.1"/>
    <property type="molecule type" value="Genomic_DNA"/>
</dbReference>
<gene>
    <name evidence="2" type="ORF">B9T62_15425</name>
</gene>
<protein>
    <submittedName>
        <fullName evidence="2">Uncharacterized protein</fullName>
    </submittedName>
</protein>
<evidence type="ECO:0000313" key="3">
    <source>
        <dbReference type="Proteomes" id="UP000249890"/>
    </source>
</evidence>
<reference evidence="2 3" key="1">
    <citation type="submission" date="2017-06" db="EMBL/GenBank/DDBJ databases">
        <title>Complete genome sequence of Paenibacillus donghaensis KCTC 13049T isolated from East Sea sediment, South Korea.</title>
        <authorList>
            <person name="Jung B.K."/>
            <person name="Hong S.-J."/>
            <person name="Shin J.-H."/>
        </authorList>
    </citation>
    <scope>NUCLEOTIDE SEQUENCE [LARGE SCALE GENOMIC DNA]</scope>
    <source>
        <strain evidence="2 3">KCTC 13049</strain>
    </source>
</reference>
<dbReference type="Proteomes" id="UP000249890">
    <property type="component" value="Chromosome"/>
</dbReference>